<evidence type="ECO:0000256" key="2">
    <source>
        <dbReference type="ARBA" id="ARBA00022691"/>
    </source>
</evidence>
<evidence type="ECO:0000256" key="4">
    <source>
        <dbReference type="ARBA" id="ARBA00023004"/>
    </source>
</evidence>
<dbReference type="InterPro" id="IPR058240">
    <property type="entry name" value="rSAM_sf"/>
</dbReference>
<dbReference type="PANTHER" id="PTHR43409">
    <property type="entry name" value="ANAEROBIC MAGNESIUM-PROTOPORPHYRIN IX MONOMETHYL ESTER CYCLASE-RELATED"/>
    <property type="match status" value="1"/>
</dbReference>
<dbReference type="GO" id="GO:0046872">
    <property type="term" value="F:metal ion binding"/>
    <property type="evidence" value="ECO:0007669"/>
    <property type="project" value="UniProtKB-KW"/>
</dbReference>
<keyword evidence="3" id="KW-0479">Metal-binding</keyword>
<dbReference type="SFLD" id="SFLDG01082">
    <property type="entry name" value="B12-binding_domain_containing"/>
    <property type="match status" value="1"/>
</dbReference>
<dbReference type="SUPFAM" id="SSF102114">
    <property type="entry name" value="Radical SAM enzymes"/>
    <property type="match status" value="1"/>
</dbReference>
<dbReference type="AlphaFoldDB" id="X0T7B8"/>
<dbReference type="GO" id="GO:0051536">
    <property type="term" value="F:iron-sulfur cluster binding"/>
    <property type="evidence" value="ECO:0007669"/>
    <property type="project" value="UniProtKB-KW"/>
</dbReference>
<protein>
    <recommendedName>
        <fullName evidence="6">B12-binding domain-containing protein</fullName>
    </recommendedName>
</protein>
<evidence type="ECO:0000256" key="1">
    <source>
        <dbReference type="ARBA" id="ARBA00001966"/>
    </source>
</evidence>
<dbReference type="InterPro" id="IPR036724">
    <property type="entry name" value="Cobalamin-bd_sf"/>
</dbReference>
<dbReference type="Pfam" id="PF02310">
    <property type="entry name" value="B12-binding"/>
    <property type="match status" value="1"/>
</dbReference>
<evidence type="ECO:0000256" key="3">
    <source>
        <dbReference type="ARBA" id="ARBA00022723"/>
    </source>
</evidence>
<dbReference type="PROSITE" id="PS51332">
    <property type="entry name" value="B12_BINDING"/>
    <property type="match status" value="1"/>
</dbReference>
<comment type="caution">
    <text evidence="7">The sequence shown here is derived from an EMBL/GenBank/DDBJ whole genome shotgun (WGS) entry which is preliminary data.</text>
</comment>
<dbReference type="SFLD" id="SFLDS00029">
    <property type="entry name" value="Radical_SAM"/>
    <property type="match status" value="1"/>
</dbReference>
<evidence type="ECO:0000313" key="7">
    <source>
        <dbReference type="EMBL" id="GAF89398.1"/>
    </source>
</evidence>
<gene>
    <name evidence="7" type="ORF">S01H1_20733</name>
</gene>
<keyword evidence="5" id="KW-0411">Iron-sulfur</keyword>
<dbReference type="GO" id="GO:0031419">
    <property type="term" value="F:cobalamin binding"/>
    <property type="evidence" value="ECO:0007669"/>
    <property type="project" value="InterPro"/>
</dbReference>
<dbReference type="Gene3D" id="3.40.50.280">
    <property type="entry name" value="Cobalamin-binding domain"/>
    <property type="match status" value="1"/>
</dbReference>
<dbReference type="Gene3D" id="3.80.30.20">
    <property type="entry name" value="tm_1862 like domain"/>
    <property type="match status" value="1"/>
</dbReference>
<dbReference type="SUPFAM" id="SSF52242">
    <property type="entry name" value="Cobalamin (vitamin B12)-binding domain"/>
    <property type="match status" value="1"/>
</dbReference>
<proteinExistence type="predicted"/>
<dbReference type="GO" id="GO:0003824">
    <property type="term" value="F:catalytic activity"/>
    <property type="evidence" value="ECO:0007669"/>
    <property type="project" value="InterPro"/>
</dbReference>
<evidence type="ECO:0000259" key="6">
    <source>
        <dbReference type="PROSITE" id="PS51332"/>
    </source>
</evidence>
<dbReference type="InterPro" id="IPR007197">
    <property type="entry name" value="rSAM"/>
</dbReference>
<dbReference type="EMBL" id="BARS01011392">
    <property type="protein sequence ID" value="GAF89398.1"/>
    <property type="molecule type" value="Genomic_DNA"/>
</dbReference>
<name>X0T7B8_9ZZZZ</name>
<keyword evidence="2" id="KW-0949">S-adenosyl-L-methionine</keyword>
<feature type="non-terminal residue" evidence="7">
    <location>
        <position position="262"/>
    </location>
</feature>
<dbReference type="InterPro" id="IPR051198">
    <property type="entry name" value="BchE-like"/>
</dbReference>
<feature type="domain" description="B12-binding" evidence="6">
    <location>
        <begin position="7"/>
        <end position="145"/>
    </location>
</feature>
<dbReference type="InterPro" id="IPR023404">
    <property type="entry name" value="rSAM_horseshoe"/>
</dbReference>
<dbReference type="InterPro" id="IPR006158">
    <property type="entry name" value="Cobalamin-bd"/>
</dbReference>
<evidence type="ECO:0000256" key="5">
    <source>
        <dbReference type="ARBA" id="ARBA00023014"/>
    </source>
</evidence>
<sequence>MYKRVSKMKILLINPTIREHHPPYNFPAGLGIIAAIMIRKGHDLRAYDQNALRVSNEDMCRDLRKIKNIDIIGIGGLITTYGHLKRLIPGLREIFPKAKIILGGGVTIEPELIFEHMPVDFCVYGEGEHTFRELCAAIERHEHGFSEIAGISYLEKDRVVRTSPRPVEADLDRFPMPAYDLFPAEIYFSNNVLKNLMRIDCGTQRCATLLWSRGCPNQCTFCWRMMGRTWRFRSVDLVMEEIAYLRSRYGVDSYVFFDECIN</sequence>
<comment type="cofactor">
    <cofactor evidence="1">
        <name>[4Fe-4S] cluster</name>
        <dbReference type="ChEBI" id="CHEBI:49883"/>
    </cofactor>
</comment>
<reference evidence="7" key="1">
    <citation type="journal article" date="2014" name="Front. Microbiol.">
        <title>High frequency of phylogenetically diverse reductive dehalogenase-homologous genes in deep subseafloor sedimentary metagenomes.</title>
        <authorList>
            <person name="Kawai M."/>
            <person name="Futagami T."/>
            <person name="Toyoda A."/>
            <person name="Takaki Y."/>
            <person name="Nishi S."/>
            <person name="Hori S."/>
            <person name="Arai W."/>
            <person name="Tsubouchi T."/>
            <person name="Morono Y."/>
            <person name="Uchiyama I."/>
            <person name="Ito T."/>
            <person name="Fujiyama A."/>
            <person name="Inagaki F."/>
            <person name="Takami H."/>
        </authorList>
    </citation>
    <scope>NUCLEOTIDE SEQUENCE</scope>
    <source>
        <strain evidence="7">Expedition CK06-06</strain>
    </source>
</reference>
<accession>X0T7B8</accession>
<keyword evidence="4" id="KW-0408">Iron</keyword>
<organism evidence="7">
    <name type="scientific">marine sediment metagenome</name>
    <dbReference type="NCBI Taxonomy" id="412755"/>
    <lineage>
        <taxon>unclassified sequences</taxon>
        <taxon>metagenomes</taxon>
        <taxon>ecological metagenomes</taxon>
    </lineage>
</organism>